<dbReference type="SUPFAM" id="SSF53335">
    <property type="entry name" value="S-adenosyl-L-methionine-dependent methyltransferases"/>
    <property type="match status" value="1"/>
</dbReference>
<sequence length="253" mass="28957">MNETEYAGFFAEFYDLLHANNIDIKVYPRLLKDYGKTVLELGAGTGRIAIPLAKAGYQVTALEYSADMIRVLEEKEYPKENLSIVQGDARTYSLLQRFDAILLTCNFINHFISSDDVLNILKNSARHLNVNGVIIIDCSIPETSFMYDSNGKEEIFDFKTSKGTIIKDYFTARYDLLNQKELDYIKLEEYDGTVLIRQAEANEELTYYYPREIRGLIREAGLKIVRESGALWDPDKDIAISEENGEMIFYCGL</sequence>
<accession>A0A927W9M3</accession>
<feature type="domain" description="Methyltransferase" evidence="1">
    <location>
        <begin position="38"/>
        <end position="132"/>
    </location>
</feature>
<dbReference type="Pfam" id="PF13649">
    <property type="entry name" value="Methyltransf_25"/>
    <property type="match status" value="1"/>
</dbReference>
<dbReference type="InterPro" id="IPR041698">
    <property type="entry name" value="Methyltransf_25"/>
</dbReference>
<evidence type="ECO:0000259" key="1">
    <source>
        <dbReference type="Pfam" id="PF13649"/>
    </source>
</evidence>
<keyword evidence="2" id="KW-0489">Methyltransferase</keyword>
<dbReference type="Proteomes" id="UP000768462">
    <property type="component" value="Unassembled WGS sequence"/>
</dbReference>
<protein>
    <submittedName>
        <fullName evidence="2">Class I SAM-dependent methyltransferase</fullName>
    </submittedName>
</protein>
<dbReference type="EMBL" id="SVCM01000071">
    <property type="protein sequence ID" value="MBE6059737.1"/>
    <property type="molecule type" value="Genomic_DNA"/>
</dbReference>
<comment type="caution">
    <text evidence="2">The sequence shown here is derived from an EMBL/GenBank/DDBJ whole genome shotgun (WGS) entry which is preliminary data.</text>
</comment>
<dbReference type="GO" id="GO:0008168">
    <property type="term" value="F:methyltransferase activity"/>
    <property type="evidence" value="ECO:0007669"/>
    <property type="project" value="UniProtKB-KW"/>
</dbReference>
<dbReference type="Gene3D" id="2.20.25.110">
    <property type="entry name" value="S-adenosyl-L-methionine-dependent methyltransferases"/>
    <property type="match status" value="1"/>
</dbReference>
<dbReference type="InterPro" id="IPR029063">
    <property type="entry name" value="SAM-dependent_MTases_sf"/>
</dbReference>
<gene>
    <name evidence="2" type="ORF">E7215_06135</name>
</gene>
<dbReference type="AlphaFoldDB" id="A0A927W9M3"/>
<dbReference type="Gene3D" id="3.40.50.150">
    <property type="entry name" value="Vaccinia Virus protein VP39"/>
    <property type="match status" value="1"/>
</dbReference>
<reference evidence="2" key="1">
    <citation type="submission" date="2019-04" db="EMBL/GenBank/DDBJ databases">
        <title>Evolution of Biomass-Degrading Anaerobic Consortia Revealed by Metagenomics.</title>
        <authorList>
            <person name="Peng X."/>
        </authorList>
    </citation>
    <scope>NUCLEOTIDE SEQUENCE</scope>
    <source>
        <strain evidence="2">SIG254</strain>
    </source>
</reference>
<evidence type="ECO:0000313" key="2">
    <source>
        <dbReference type="EMBL" id="MBE6059737.1"/>
    </source>
</evidence>
<dbReference type="GO" id="GO:0032259">
    <property type="term" value="P:methylation"/>
    <property type="evidence" value="ECO:0007669"/>
    <property type="project" value="UniProtKB-KW"/>
</dbReference>
<proteinExistence type="predicted"/>
<name>A0A927W9M3_9CLOT</name>
<evidence type="ECO:0000313" key="3">
    <source>
        <dbReference type="Proteomes" id="UP000768462"/>
    </source>
</evidence>
<dbReference type="PANTHER" id="PTHR43591:SF110">
    <property type="entry name" value="RHODANESE DOMAIN-CONTAINING PROTEIN"/>
    <property type="match status" value="1"/>
</dbReference>
<keyword evidence="2" id="KW-0808">Transferase</keyword>
<dbReference type="CDD" id="cd02440">
    <property type="entry name" value="AdoMet_MTases"/>
    <property type="match status" value="1"/>
</dbReference>
<organism evidence="2 3">
    <name type="scientific">Clostridium sulfidigenes</name>
    <dbReference type="NCBI Taxonomy" id="318464"/>
    <lineage>
        <taxon>Bacteria</taxon>
        <taxon>Bacillati</taxon>
        <taxon>Bacillota</taxon>
        <taxon>Clostridia</taxon>
        <taxon>Eubacteriales</taxon>
        <taxon>Clostridiaceae</taxon>
        <taxon>Clostridium</taxon>
    </lineage>
</organism>
<dbReference type="PANTHER" id="PTHR43591">
    <property type="entry name" value="METHYLTRANSFERASE"/>
    <property type="match status" value="1"/>
</dbReference>